<proteinExistence type="predicted"/>
<comment type="caution">
    <text evidence="3">The sequence shown here is derived from an EMBL/GenBank/DDBJ whole genome shotgun (WGS) entry which is preliminary data.</text>
</comment>
<accession>H0R5P5</accession>
<dbReference type="InterPro" id="IPR011551">
    <property type="entry name" value="NTP_PyrPHydrolase_MazG"/>
</dbReference>
<keyword evidence="4" id="KW-1185">Reference proteome</keyword>
<evidence type="ECO:0000313" key="3">
    <source>
        <dbReference type="EMBL" id="GAB20396.1"/>
    </source>
</evidence>
<gene>
    <name evidence="3" type="ORF">GOEFS_115_00360</name>
</gene>
<feature type="compositionally biased region" description="Low complexity" evidence="1">
    <location>
        <begin position="311"/>
        <end position="320"/>
    </location>
</feature>
<dbReference type="STRING" id="1077974.GOEFS_115_00360"/>
<dbReference type="CDD" id="cd11528">
    <property type="entry name" value="NTP-PPase_MazG_Nterm"/>
    <property type="match status" value="1"/>
</dbReference>
<evidence type="ECO:0000259" key="2">
    <source>
        <dbReference type="Pfam" id="PF03819"/>
    </source>
</evidence>
<dbReference type="GO" id="GO:0046047">
    <property type="term" value="P:TTP catabolic process"/>
    <property type="evidence" value="ECO:0007669"/>
    <property type="project" value="TreeGrafter"/>
</dbReference>
<dbReference type="GO" id="GO:0047429">
    <property type="term" value="F:nucleoside triphosphate diphosphatase activity"/>
    <property type="evidence" value="ECO:0007669"/>
    <property type="project" value="TreeGrafter"/>
</dbReference>
<dbReference type="PANTHER" id="PTHR30522">
    <property type="entry name" value="NUCLEOSIDE TRIPHOSPHATE PYROPHOSPHOHYDROLASE"/>
    <property type="match status" value="1"/>
</dbReference>
<dbReference type="eggNOG" id="COG3956">
    <property type="taxonomic scope" value="Bacteria"/>
</dbReference>
<dbReference type="InterPro" id="IPR004518">
    <property type="entry name" value="MazG-like_dom"/>
</dbReference>
<dbReference type="GO" id="GO:0006203">
    <property type="term" value="P:dGTP catabolic process"/>
    <property type="evidence" value="ECO:0007669"/>
    <property type="project" value="TreeGrafter"/>
</dbReference>
<dbReference type="SUPFAM" id="SSF101386">
    <property type="entry name" value="all-alpha NTP pyrophosphatases"/>
    <property type="match status" value="1"/>
</dbReference>
<dbReference type="GO" id="GO:0046076">
    <property type="term" value="P:dTTP catabolic process"/>
    <property type="evidence" value="ECO:0007669"/>
    <property type="project" value="TreeGrafter"/>
</dbReference>
<dbReference type="EMBL" id="BAEH01000115">
    <property type="protein sequence ID" value="GAB20396.1"/>
    <property type="molecule type" value="Genomic_DNA"/>
</dbReference>
<dbReference type="Pfam" id="PF03819">
    <property type="entry name" value="MazG"/>
    <property type="match status" value="1"/>
</dbReference>
<dbReference type="GO" id="GO:0046052">
    <property type="term" value="P:UTP catabolic process"/>
    <property type="evidence" value="ECO:0007669"/>
    <property type="project" value="TreeGrafter"/>
</dbReference>
<evidence type="ECO:0000313" key="4">
    <source>
        <dbReference type="Proteomes" id="UP000035034"/>
    </source>
</evidence>
<keyword evidence="3" id="KW-0378">Hydrolase</keyword>
<dbReference type="GO" id="GO:0046081">
    <property type="term" value="P:dUTP catabolic process"/>
    <property type="evidence" value="ECO:0007669"/>
    <property type="project" value="TreeGrafter"/>
</dbReference>
<dbReference type="Proteomes" id="UP000035034">
    <property type="component" value="Unassembled WGS sequence"/>
</dbReference>
<dbReference type="AlphaFoldDB" id="H0R5P5"/>
<dbReference type="InterPro" id="IPR048015">
    <property type="entry name" value="NTP-PPase_MazG-like_N"/>
</dbReference>
<feature type="domain" description="NTP pyrophosphohydrolase MazG-like" evidence="2">
    <location>
        <begin position="109"/>
        <end position="182"/>
    </location>
</feature>
<dbReference type="OrthoDB" id="9808939at2"/>
<dbReference type="RefSeq" id="WP_007319731.1">
    <property type="nucleotide sequence ID" value="NZ_BAEH01000115.1"/>
</dbReference>
<dbReference type="PANTHER" id="PTHR30522:SF0">
    <property type="entry name" value="NUCLEOSIDE TRIPHOSPHATE PYROPHOSPHOHYDROLASE"/>
    <property type="match status" value="1"/>
</dbReference>
<organism evidence="3 4">
    <name type="scientific">Gordonia effusa NBRC 100432</name>
    <dbReference type="NCBI Taxonomy" id="1077974"/>
    <lineage>
        <taxon>Bacteria</taxon>
        <taxon>Bacillati</taxon>
        <taxon>Actinomycetota</taxon>
        <taxon>Actinomycetes</taxon>
        <taxon>Mycobacteriales</taxon>
        <taxon>Gordoniaceae</taxon>
        <taxon>Gordonia</taxon>
    </lineage>
</organism>
<feature type="compositionally biased region" description="Acidic residues" evidence="1">
    <location>
        <begin position="381"/>
        <end position="398"/>
    </location>
</feature>
<sequence>MTVILLDPLRPEVLPLAAMKFVVGPVLVTEDVHPTTLWALQNAAAAPVNDDGDPLTVLMSTDRSHPLVRARIDRGEVVIAVQRHSGDALVEAVALMDTLRRNGPWESQQTHDSLRRYLLEEVYELLDAIDVGTQDDLREELGDLLLQVLFHARIAADDRVAPFDIDDVARSFVAKVSHRTPGILSGEHSDLETQIREWEERKAAEKARGSILDGIATTAPALALAQKVLERLAAAGFPKPEVDPELLSVTVDVGGRSTEDLTRQRVLDLMDRVYAAESSAQAAGVALTNPTQWLEHLGVADDYVAQDDSAQEGAEQEGAAPNVSSEPDAAQEPTERTNSGPADPLPEDARESTSTDEVATADDETSTDDFVPVPDDGGLRDDDESATAQPDLDDDVSLDDYYGSESIDEVAADSNDAGDTQTPEPGAPNVVPRSPRED</sequence>
<name>H0R5P5_9ACTN</name>
<protein>
    <submittedName>
        <fullName evidence="3">Putative hydrolase</fullName>
    </submittedName>
</protein>
<evidence type="ECO:0000256" key="1">
    <source>
        <dbReference type="SAM" id="MobiDB-lite"/>
    </source>
</evidence>
<dbReference type="GO" id="GO:0046061">
    <property type="term" value="P:dATP catabolic process"/>
    <property type="evidence" value="ECO:0007669"/>
    <property type="project" value="TreeGrafter"/>
</dbReference>
<reference evidence="3 4" key="1">
    <citation type="submission" date="2011-12" db="EMBL/GenBank/DDBJ databases">
        <title>Whole genome shotgun sequence of Gordonia effusa NBRC 100432.</title>
        <authorList>
            <person name="Yoshida I."/>
            <person name="Takarada H."/>
            <person name="Hosoyama A."/>
            <person name="Tsuchikane K."/>
            <person name="Katsumata H."/>
            <person name="Yamazaki S."/>
            <person name="Fujita N."/>
        </authorList>
    </citation>
    <scope>NUCLEOTIDE SEQUENCE [LARGE SCALE GENOMIC DNA]</scope>
    <source>
        <strain evidence="3 4">NBRC 100432</strain>
    </source>
</reference>
<feature type="region of interest" description="Disordered" evidence="1">
    <location>
        <begin position="307"/>
        <end position="438"/>
    </location>
</feature>
<dbReference type="Gene3D" id="1.10.287.1080">
    <property type="entry name" value="MazG-like"/>
    <property type="match status" value="1"/>
</dbReference>